<evidence type="ECO:0000256" key="3">
    <source>
        <dbReference type="ARBA" id="ARBA00022946"/>
    </source>
</evidence>
<dbReference type="GO" id="GO:0003723">
    <property type="term" value="F:RNA binding"/>
    <property type="evidence" value="ECO:0000318"/>
    <property type="project" value="GO_Central"/>
</dbReference>
<dbReference type="Pfam" id="PF20430">
    <property type="entry name" value="Eplus_motif"/>
    <property type="match status" value="1"/>
</dbReference>
<accession>A0A072VQD5</accession>
<feature type="repeat" description="PPR" evidence="4">
    <location>
        <begin position="47"/>
        <end position="81"/>
    </location>
</feature>
<evidence type="ECO:0000313" key="7">
    <source>
        <dbReference type="EnsemblPlants" id="KEH44229"/>
    </source>
</evidence>
<dbReference type="FunFam" id="1.25.40.10:FF:000344">
    <property type="entry name" value="Pentatricopeptide repeat-containing protein"/>
    <property type="match status" value="1"/>
</dbReference>
<protein>
    <submittedName>
        <fullName evidence="6">Pentatricopeptide (PPR) repeat protein</fullName>
    </submittedName>
</protein>
<name>A0A072VQD5_MEDTR</name>
<feature type="domain" description="DYW" evidence="5">
    <location>
        <begin position="768"/>
        <end position="842"/>
    </location>
</feature>
<dbReference type="InterPro" id="IPR046849">
    <property type="entry name" value="E2_motif"/>
</dbReference>
<evidence type="ECO:0000256" key="1">
    <source>
        <dbReference type="ARBA" id="ARBA00006643"/>
    </source>
</evidence>
<dbReference type="FunFam" id="1.25.40.10:FF:000366">
    <property type="entry name" value="Pentatricopeptide (PPR) repeat-containing protein"/>
    <property type="match status" value="1"/>
</dbReference>
<gene>
    <name evidence="6" type="ordered locus">MTR_1g111020</name>
</gene>
<dbReference type="PANTHER" id="PTHR47926">
    <property type="entry name" value="PENTATRICOPEPTIDE REPEAT-CONTAINING PROTEIN"/>
    <property type="match status" value="1"/>
</dbReference>
<dbReference type="Proteomes" id="UP000002051">
    <property type="component" value="Unassembled WGS sequence"/>
</dbReference>
<evidence type="ECO:0000256" key="2">
    <source>
        <dbReference type="ARBA" id="ARBA00022737"/>
    </source>
</evidence>
<dbReference type="ExpressionAtlas" id="A0A072VQD5">
    <property type="expression patterns" value="differential"/>
</dbReference>
<dbReference type="PANTHER" id="PTHR47926:SF530">
    <property type="entry name" value="DYW DOMAIN-CONTAINING PROTEIN"/>
    <property type="match status" value="1"/>
</dbReference>
<reference evidence="6 8" key="1">
    <citation type="journal article" date="2011" name="Nature">
        <title>The Medicago genome provides insight into the evolution of rhizobial symbioses.</title>
        <authorList>
            <person name="Young N.D."/>
            <person name="Debelle F."/>
            <person name="Oldroyd G.E."/>
            <person name="Geurts R."/>
            <person name="Cannon S.B."/>
            <person name="Udvardi M.K."/>
            <person name="Benedito V.A."/>
            <person name="Mayer K.F."/>
            <person name="Gouzy J."/>
            <person name="Schoof H."/>
            <person name="Van de Peer Y."/>
            <person name="Proost S."/>
            <person name="Cook D.R."/>
            <person name="Meyers B.C."/>
            <person name="Spannagl M."/>
            <person name="Cheung F."/>
            <person name="De Mita S."/>
            <person name="Krishnakumar V."/>
            <person name="Gundlach H."/>
            <person name="Zhou S."/>
            <person name="Mudge J."/>
            <person name="Bharti A.K."/>
            <person name="Murray J.D."/>
            <person name="Naoumkina M.A."/>
            <person name="Rosen B."/>
            <person name="Silverstein K.A."/>
            <person name="Tang H."/>
            <person name="Rombauts S."/>
            <person name="Zhao P.X."/>
            <person name="Zhou P."/>
            <person name="Barbe V."/>
            <person name="Bardou P."/>
            <person name="Bechner M."/>
            <person name="Bellec A."/>
            <person name="Berger A."/>
            <person name="Berges H."/>
            <person name="Bidwell S."/>
            <person name="Bisseling T."/>
            <person name="Choisne N."/>
            <person name="Couloux A."/>
            <person name="Denny R."/>
            <person name="Deshpande S."/>
            <person name="Dai X."/>
            <person name="Doyle J.J."/>
            <person name="Dudez A.M."/>
            <person name="Farmer A.D."/>
            <person name="Fouteau S."/>
            <person name="Franken C."/>
            <person name="Gibelin C."/>
            <person name="Gish J."/>
            <person name="Goldstein S."/>
            <person name="Gonzalez A.J."/>
            <person name="Green P.J."/>
            <person name="Hallab A."/>
            <person name="Hartog M."/>
            <person name="Hua A."/>
            <person name="Humphray S.J."/>
            <person name="Jeong D.H."/>
            <person name="Jing Y."/>
            <person name="Jocker A."/>
            <person name="Kenton S.M."/>
            <person name="Kim D.J."/>
            <person name="Klee K."/>
            <person name="Lai H."/>
            <person name="Lang C."/>
            <person name="Lin S."/>
            <person name="Macmil S.L."/>
            <person name="Magdelenat G."/>
            <person name="Matthews L."/>
            <person name="McCorrison J."/>
            <person name="Monaghan E.L."/>
            <person name="Mun J.H."/>
            <person name="Najar F.Z."/>
            <person name="Nicholson C."/>
            <person name="Noirot C."/>
            <person name="O'Bleness M."/>
            <person name="Paule C.R."/>
            <person name="Poulain J."/>
            <person name="Prion F."/>
            <person name="Qin B."/>
            <person name="Qu C."/>
            <person name="Retzel E.F."/>
            <person name="Riddle C."/>
            <person name="Sallet E."/>
            <person name="Samain S."/>
            <person name="Samson N."/>
            <person name="Sanders I."/>
            <person name="Saurat O."/>
            <person name="Scarpelli C."/>
            <person name="Schiex T."/>
            <person name="Segurens B."/>
            <person name="Severin A.J."/>
            <person name="Sherrier D.J."/>
            <person name="Shi R."/>
            <person name="Sims S."/>
            <person name="Singer S.R."/>
            <person name="Sinharoy S."/>
            <person name="Sterck L."/>
            <person name="Viollet A."/>
            <person name="Wang B.B."/>
            <person name="Wang K."/>
            <person name="Wang M."/>
            <person name="Wang X."/>
            <person name="Warfsmann J."/>
            <person name="Weissenbach J."/>
            <person name="White D.D."/>
            <person name="White J.D."/>
            <person name="Wiley G.B."/>
            <person name="Wincker P."/>
            <person name="Xing Y."/>
            <person name="Yang L."/>
            <person name="Yao Z."/>
            <person name="Ying F."/>
            <person name="Zhai J."/>
            <person name="Zhou L."/>
            <person name="Zuber A."/>
            <person name="Denarie J."/>
            <person name="Dixon R.A."/>
            <person name="May G.D."/>
            <person name="Schwartz D.C."/>
            <person name="Rogers J."/>
            <person name="Quetier F."/>
            <person name="Town C.D."/>
            <person name="Roe B.A."/>
        </authorList>
    </citation>
    <scope>NUCLEOTIDE SEQUENCE [LARGE SCALE GENOMIC DNA]</scope>
    <source>
        <strain evidence="6">A17</strain>
        <strain evidence="7 8">cv. Jemalong A17</strain>
    </source>
</reference>
<organism evidence="6 8">
    <name type="scientific">Medicago truncatula</name>
    <name type="common">Barrel medic</name>
    <name type="synonym">Medicago tribuloides</name>
    <dbReference type="NCBI Taxonomy" id="3880"/>
    <lineage>
        <taxon>Eukaryota</taxon>
        <taxon>Viridiplantae</taxon>
        <taxon>Streptophyta</taxon>
        <taxon>Embryophyta</taxon>
        <taxon>Tracheophyta</taxon>
        <taxon>Spermatophyta</taxon>
        <taxon>Magnoliopsida</taxon>
        <taxon>eudicotyledons</taxon>
        <taxon>Gunneridae</taxon>
        <taxon>Pentapetalae</taxon>
        <taxon>rosids</taxon>
        <taxon>fabids</taxon>
        <taxon>Fabales</taxon>
        <taxon>Fabaceae</taxon>
        <taxon>Papilionoideae</taxon>
        <taxon>50 kb inversion clade</taxon>
        <taxon>NPAAA clade</taxon>
        <taxon>Hologalegina</taxon>
        <taxon>IRL clade</taxon>
        <taxon>Trifolieae</taxon>
        <taxon>Medicago</taxon>
    </lineage>
</organism>
<dbReference type="EMBL" id="CM001217">
    <property type="protein sequence ID" value="KEH44229.1"/>
    <property type="molecule type" value="Genomic_DNA"/>
</dbReference>
<feature type="repeat" description="PPR" evidence="4">
    <location>
        <begin position="218"/>
        <end position="252"/>
    </location>
</feature>
<dbReference type="Pfam" id="PF20431">
    <property type="entry name" value="E_motif"/>
    <property type="match status" value="1"/>
</dbReference>
<keyword evidence="2" id="KW-0677">Repeat</keyword>
<dbReference type="Pfam" id="PF01535">
    <property type="entry name" value="PPR"/>
    <property type="match status" value="6"/>
</dbReference>
<evidence type="ECO:0000313" key="6">
    <source>
        <dbReference type="EMBL" id="KEH44229.1"/>
    </source>
</evidence>
<keyword evidence="3" id="KW-0809">Transit peptide</keyword>
<dbReference type="InterPro" id="IPR032867">
    <property type="entry name" value="DYW_dom"/>
</dbReference>
<dbReference type="GO" id="GO:0009451">
    <property type="term" value="P:RNA modification"/>
    <property type="evidence" value="ECO:0000318"/>
    <property type="project" value="GO_Central"/>
</dbReference>
<dbReference type="EnsemblPlants" id="KEH44229">
    <property type="protein sequence ID" value="KEH44229"/>
    <property type="gene ID" value="MTR_1g111020"/>
</dbReference>
<dbReference type="NCBIfam" id="TIGR00756">
    <property type="entry name" value="PPR"/>
    <property type="match status" value="5"/>
</dbReference>
<dbReference type="InterPro" id="IPR002885">
    <property type="entry name" value="PPR_rpt"/>
</dbReference>
<dbReference type="GO" id="GO:0008270">
    <property type="term" value="F:zinc ion binding"/>
    <property type="evidence" value="ECO:0007669"/>
    <property type="project" value="InterPro"/>
</dbReference>
<sequence>MELHTHLIKFGFSRHSSLRNHLLTFYSNSRRFGYACNLLDQSTEPRTVVSWSALISRYVQNGFHKEALLAFNEMCTLGVKSNEFTFPTVLKACSIKKDLNMGKKVHAMTVVSGFESDAFVSNTLVVMYAKCGQFSDSKKLFGMILEPGVVSWNALFSCHVQSDFLAETVDLFKRMVEGKVRPNEYSLSIILNACAGLRDGGIGRTVHGLLMKLGHGLDQFSANALVDMYAKAGRIEDAVDVFREMIHPDTVSWNAIIAGCVLHEYNDLALILLNEMKKSGSCPNVFTLSSALKACAAMGLKDLGRQIHSCSVKIDSDSDLFVAVGLIDLYSKCEMMDDARRAYDLMPTKDHIIAGNALISGYSQCGDDEQAISLFFELHHENIDFNQTTLSTVLKSVASLQQIKVCKQIHTLSIKCGIYSDFYVINSLLDTYGKCSHIDEASKIFEERTWEDLVAYTSMITAYSQHGDAEEALKLYLQMQVADIKPDPFVCSSLLNACANLSAYEQGKQLHVHAIKFGFMSDIFASNSLVNMYAKCGSIEDADRAFSEIPQRGIVSWSAMIGGLAQHGHGKEALIMFNQMLKDCVSPNHITLVSVLCACNHAGLVNEGKQYFETMEEKFGIKPTQEHHACMIDLLGRSGKLNEAVELVNSIPFEADGSVWGALLGAARIHKNVELGEKAAERLFTLEPDKSGTLVLLANIYASAGMWENVANVRKVMQNSNVKKEPGMSWIEVKDRIHTFIVGDRNHSRSDEIFAKLDELSELLSKAGYSPIIETDIHNVERSEKEKLLYHHSEKLAVAFGLIVTPPGAPIRVKKNLRVCVDCHTFLKLVSKLVSRQIVIEEIGKEEKGNTQDCHIPPSRQHIQPHWPFRCEDDGAQFPVVAEDCCSILLMEAVSVTWSSSVVPLGASERRRNDGGEGINFVNKFPHYFCEDNVLPHIPIACKIIAKGSSIGCDRRSSISRPQSLQANVYVFYTAFTLTDRKTPFTPSCWNMVIWQQLCSKGKKRSQKWSNGWIWMA</sequence>
<dbReference type="HOGENOM" id="CLU_002706_15_0_1"/>
<reference evidence="7" key="3">
    <citation type="submission" date="2015-04" db="UniProtKB">
        <authorList>
            <consortium name="EnsemblPlants"/>
        </authorList>
    </citation>
    <scope>IDENTIFICATION</scope>
    <source>
        <strain evidence="7">cv. Jemalong A17</strain>
    </source>
</reference>
<dbReference type="FunFam" id="1.25.40.10:FF:000285">
    <property type="entry name" value="Pentatricopeptide repeat-containing protein, chloroplastic"/>
    <property type="match status" value="1"/>
</dbReference>
<dbReference type="FunFam" id="1.25.40.10:FF:000488">
    <property type="entry name" value="Pentatricopeptide repeat-containing protein, mitochondrial"/>
    <property type="match status" value="1"/>
</dbReference>
<keyword evidence="8" id="KW-1185">Reference proteome</keyword>
<reference evidence="6 8" key="2">
    <citation type="journal article" date="2014" name="BMC Genomics">
        <title>An improved genome release (version Mt4.0) for the model legume Medicago truncatula.</title>
        <authorList>
            <person name="Tang H."/>
            <person name="Krishnakumar V."/>
            <person name="Bidwell S."/>
            <person name="Rosen B."/>
            <person name="Chan A."/>
            <person name="Zhou S."/>
            <person name="Gentzbittel L."/>
            <person name="Childs K.L."/>
            <person name="Yandell M."/>
            <person name="Gundlach H."/>
            <person name="Mayer K.F."/>
            <person name="Schwartz D.C."/>
            <person name="Town C.D."/>
        </authorList>
    </citation>
    <scope>GENOME REANNOTATION</scope>
    <source>
        <strain evidence="6">A17</strain>
        <strain evidence="7 8">cv. Jemalong A17</strain>
    </source>
</reference>
<dbReference type="Pfam" id="PF14432">
    <property type="entry name" value="DYW_deaminase"/>
    <property type="match status" value="1"/>
</dbReference>
<dbReference type="AlphaFoldDB" id="A0A072VQD5"/>
<feature type="repeat" description="PPR" evidence="4">
    <location>
        <begin position="553"/>
        <end position="587"/>
    </location>
</feature>
<dbReference type="InterPro" id="IPR011990">
    <property type="entry name" value="TPR-like_helical_dom_sf"/>
</dbReference>
<evidence type="ECO:0000259" key="5">
    <source>
        <dbReference type="Pfam" id="PF14432"/>
    </source>
</evidence>
<evidence type="ECO:0000313" key="8">
    <source>
        <dbReference type="Proteomes" id="UP000002051"/>
    </source>
</evidence>
<dbReference type="InterPro" id="IPR046848">
    <property type="entry name" value="E_motif"/>
</dbReference>
<comment type="similarity">
    <text evidence="1">Belongs to the PPR family. PCMP-H subfamily.</text>
</comment>
<feature type="repeat" description="PPR" evidence="4">
    <location>
        <begin position="452"/>
        <end position="486"/>
    </location>
</feature>
<dbReference type="FunFam" id="1.25.40.10:FF:000031">
    <property type="entry name" value="Pentatricopeptide repeat-containing protein mitochondrial"/>
    <property type="match status" value="1"/>
</dbReference>
<evidence type="ECO:0000256" key="4">
    <source>
        <dbReference type="PROSITE-ProRule" id="PRU00708"/>
    </source>
</evidence>
<dbReference type="Gene3D" id="1.25.40.10">
    <property type="entry name" value="Tetratricopeptide repeat domain"/>
    <property type="match status" value="4"/>
</dbReference>
<dbReference type="Pfam" id="PF13041">
    <property type="entry name" value="PPR_2"/>
    <property type="match status" value="5"/>
</dbReference>
<feature type="repeat" description="PPR" evidence="4">
    <location>
        <begin position="148"/>
        <end position="182"/>
    </location>
</feature>
<proteinExistence type="inferred from homology"/>
<dbReference type="PROSITE" id="PS51375">
    <property type="entry name" value="PPR"/>
    <property type="match status" value="5"/>
</dbReference>
<dbReference type="InterPro" id="IPR046960">
    <property type="entry name" value="PPR_At4g14850-like_plant"/>
</dbReference>